<dbReference type="InterPro" id="IPR000326">
    <property type="entry name" value="PAP2/HPO"/>
</dbReference>
<dbReference type="SMART" id="SM00014">
    <property type="entry name" value="acidPPc"/>
    <property type="match status" value="1"/>
</dbReference>
<dbReference type="SUPFAM" id="SSF48317">
    <property type="entry name" value="Acid phosphatase/Vanadium-dependent haloperoxidase"/>
    <property type="match status" value="1"/>
</dbReference>
<dbReference type="Pfam" id="PF01569">
    <property type="entry name" value="PAP2"/>
    <property type="match status" value="1"/>
</dbReference>
<organism evidence="5 6">
    <name type="scientific">Eptatretus burgeri</name>
    <name type="common">Inshore hagfish</name>
    <dbReference type="NCBI Taxonomy" id="7764"/>
    <lineage>
        <taxon>Eukaryota</taxon>
        <taxon>Metazoa</taxon>
        <taxon>Chordata</taxon>
        <taxon>Craniata</taxon>
        <taxon>Vertebrata</taxon>
        <taxon>Cyclostomata</taxon>
        <taxon>Myxini</taxon>
        <taxon>Myxiniformes</taxon>
        <taxon>Myxinidae</taxon>
        <taxon>Eptatretinae</taxon>
        <taxon>Eptatretus</taxon>
    </lineage>
</organism>
<dbReference type="GO" id="GO:0005789">
    <property type="term" value="C:endoplasmic reticulum membrane"/>
    <property type="evidence" value="ECO:0007669"/>
    <property type="project" value="TreeGrafter"/>
</dbReference>
<feature type="chain" id="PRO_5034614602" evidence="3">
    <location>
        <begin position="23"/>
        <end position="609"/>
    </location>
</feature>
<feature type="transmembrane region" description="Helical" evidence="2">
    <location>
        <begin position="431"/>
        <end position="449"/>
    </location>
</feature>
<feature type="region of interest" description="Disordered" evidence="1">
    <location>
        <begin position="53"/>
        <end position="151"/>
    </location>
</feature>
<accession>A0A8C4N970</accession>
<dbReference type="PANTHER" id="PTHR14969:SF45">
    <property type="entry name" value="SPHINGOSINE-1-PHOSPHATE PHOSPHATASE 1"/>
    <property type="match status" value="1"/>
</dbReference>
<evidence type="ECO:0000259" key="4">
    <source>
        <dbReference type="SMART" id="SM00014"/>
    </source>
</evidence>
<evidence type="ECO:0000256" key="3">
    <source>
        <dbReference type="SAM" id="SignalP"/>
    </source>
</evidence>
<feature type="transmembrane region" description="Helical" evidence="2">
    <location>
        <begin position="405"/>
        <end position="424"/>
    </location>
</feature>
<keyword evidence="2" id="KW-1133">Transmembrane helix</keyword>
<keyword evidence="2" id="KW-0812">Transmembrane</keyword>
<reference evidence="5" key="1">
    <citation type="submission" date="2025-08" db="UniProtKB">
        <authorList>
            <consortium name="Ensembl"/>
        </authorList>
    </citation>
    <scope>IDENTIFICATION</scope>
</reference>
<keyword evidence="3" id="KW-0732">Signal</keyword>
<feature type="transmembrane region" description="Helical" evidence="2">
    <location>
        <begin position="586"/>
        <end position="607"/>
    </location>
</feature>
<feature type="transmembrane region" description="Helical" evidence="2">
    <location>
        <begin position="535"/>
        <end position="565"/>
    </location>
</feature>
<name>A0A8C4N970_EPTBU</name>
<keyword evidence="6" id="KW-1185">Reference proteome</keyword>
<dbReference type="CDD" id="cd03388">
    <property type="entry name" value="PAP2_SPPase1"/>
    <property type="match status" value="1"/>
</dbReference>
<protein>
    <submittedName>
        <fullName evidence="5">Si:ch211-212g7.6</fullName>
    </submittedName>
</protein>
<dbReference type="GO" id="GO:0042392">
    <property type="term" value="F:sphingosine-1-phosphate phosphatase activity"/>
    <property type="evidence" value="ECO:0007669"/>
    <property type="project" value="TreeGrafter"/>
</dbReference>
<proteinExistence type="predicted"/>
<feature type="compositionally biased region" description="Basic and acidic residues" evidence="1">
    <location>
        <begin position="97"/>
        <end position="121"/>
    </location>
</feature>
<dbReference type="PANTHER" id="PTHR14969">
    <property type="entry name" value="SPHINGOSINE-1-PHOSPHATE PHOSPHOHYDROLASE"/>
    <property type="match status" value="1"/>
</dbReference>
<keyword evidence="2" id="KW-0472">Membrane</keyword>
<dbReference type="GeneTree" id="ENSGT00940000158836"/>
<dbReference type="GO" id="GO:0006670">
    <property type="term" value="P:sphingosine metabolic process"/>
    <property type="evidence" value="ECO:0007669"/>
    <property type="project" value="TreeGrafter"/>
</dbReference>
<dbReference type="Gene3D" id="1.20.144.10">
    <property type="entry name" value="Phosphatidic acid phosphatase type 2/haloperoxidase"/>
    <property type="match status" value="1"/>
</dbReference>
<feature type="transmembrane region" description="Helical" evidence="2">
    <location>
        <begin position="493"/>
        <end position="515"/>
    </location>
</feature>
<dbReference type="InterPro" id="IPR036938">
    <property type="entry name" value="PAP2/HPO_sf"/>
</dbReference>
<evidence type="ECO:0000313" key="6">
    <source>
        <dbReference type="Proteomes" id="UP000694388"/>
    </source>
</evidence>
<evidence type="ECO:0000313" key="5">
    <source>
        <dbReference type="Ensembl" id="ENSEBUP00000003215.1"/>
    </source>
</evidence>
<dbReference type="Proteomes" id="UP000694388">
    <property type="component" value="Unplaced"/>
</dbReference>
<dbReference type="Ensembl" id="ENSEBUT00000003581.1">
    <property type="protein sequence ID" value="ENSEBUP00000003215.1"/>
    <property type="gene ID" value="ENSEBUG00000002366.1"/>
</dbReference>
<evidence type="ECO:0000256" key="1">
    <source>
        <dbReference type="SAM" id="MobiDB-lite"/>
    </source>
</evidence>
<feature type="signal peptide" evidence="3">
    <location>
        <begin position="1"/>
        <end position="22"/>
    </location>
</feature>
<feature type="compositionally biased region" description="Basic and acidic residues" evidence="1">
    <location>
        <begin position="53"/>
        <end position="71"/>
    </location>
</feature>
<feature type="transmembrane region" description="Helical" evidence="2">
    <location>
        <begin position="461"/>
        <end position="481"/>
    </location>
</feature>
<reference evidence="5" key="2">
    <citation type="submission" date="2025-09" db="UniProtKB">
        <authorList>
            <consortium name="Ensembl"/>
        </authorList>
    </citation>
    <scope>IDENTIFICATION</scope>
</reference>
<dbReference type="AlphaFoldDB" id="A0A8C4N970"/>
<evidence type="ECO:0000256" key="2">
    <source>
        <dbReference type="SAM" id="Phobius"/>
    </source>
</evidence>
<feature type="domain" description="Phosphatidic acid phosphatase type 2/haloperoxidase" evidence="4">
    <location>
        <begin position="337"/>
        <end position="449"/>
    </location>
</feature>
<sequence length="609" mass="65392">MNEQSGMAAVWLWLQDPAVVAAFQWRCGVEALSRSGTGLGRFHRVKHAEGAAETRWKAKGSPRIDEERCEKVTSAADDDWRGNKSGSNGSQGVGASLDHDDVDGHQMHHETDEGEPVERKTQVGVGGSAAGGEDRCLGGSEIANGRGDGDGEAVGHKHLEVVGGETAGDHFSWKGNACDGILHRRGPHSLSNGGVPNDGLAQCGGSDKNEDVVKPPSCTTSCSGCTTMTNRCSDEGGETCDFDMKEGGSCVGLCKARRAPFNCPVREGRVSTPELNSVRKTGRKNSLAVVEDVMFVAHNQVLYYTFSTAAELGNETFYTLFLPSLFWIVDPTLARVVGLVWAWGMSIGQVAKDLIRWPRPASPPVIKLEAFYNSEYSMPSTHAMAATLLPFSLLYCSLGRAEFPFVPGLCLACTWCLLVGLSRIYMGMHTVLDVIAGVALSALFLAIILPQMEALDAFQLQWPSVVAAINLALALVSFQLDDWSTSRGDTAQILALGTGIAVGSAYTHALGLAPAGLTDRLAIVQSPSRMLTLGALRFTFGLPFLVLTRVILKAVSIPLACWLFGIPADNQREARKHARVELLYRYTTYCTVAFNAACTVPYLSFLLGL</sequence>